<dbReference type="PANTHER" id="PTHR38121">
    <property type="entry name" value="GH16 DOMAIN-CONTAINING PROTEIN"/>
    <property type="match status" value="1"/>
</dbReference>
<dbReference type="Proteomes" id="UP001055219">
    <property type="component" value="Unassembled WGS sequence"/>
</dbReference>
<keyword evidence="1" id="KW-1133">Transmembrane helix</keyword>
<dbReference type="InterPro" id="IPR013320">
    <property type="entry name" value="ConA-like_dom_sf"/>
</dbReference>
<keyword evidence="1" id="KW-0812">Transmembrane</keyword>
<dbReference type="AlphaFoldDB" id="A0A9P9Y6F6"/>
<dbReference type="CDD" id="cd00413">
    <property type="entry name" value="Glyco_hydrolase_16"/>
    <property type="match status" value="1"/>
</dbReference>
<evidence type="ECO:0000313" key="4">
    <source>
        <dbReference type="EMBL" id="KAI6783938.1"/>
    </source>
</evidence>
<sequence length="376" mass="42135">MATRLALAAILFTIVVAEDEPQPVNQSDCGCYLINGSVPTYYSQRMFFDFRDLEASVNVPDPLDSVTANSDASTSSDYFESEGFLGVWELQGWSRHVDHDGSTVTMVNTPNNVYIEAKDDDDDDATSDTFLTMRTKRFPKFQTAAEISSNSDYFYVSLRMLARTIGAPGAVTAMFTYRDSDELANVQESDIEILTKGRRDKIQYTNQPSYSDDGDEFPEATRNASTPGNRLWSEWMVHRMDWTPDTVIWYVDGEETANIEFQTPTDPCRVIFNAWGNGGSWSGNMSVYDEAYLQIQWIEMIYNTTDGVEASKKRSASLSVRDDDDEGCTAVCSIDERDEVGEVMLLWDSGAPRMGSWVGATWAAFFTAVALILLAW</sequence>
<protein>
    <submittedName>
        <fullName evidence="4">Beta-glucanase-like protein</fullName>
    </submittedName>
</protein>
<gene>
    <name evidence="4" type="ORF">J7T54_001814</name>
</gene>
<dbReference type="InterPro" id="IPR000757">
    <property type="entry name" value="Beta-glucanase-like"/>
</dbReference>
<feature type="chain" id="PRO_5040295394" evidence="2">
    <location>
        <begin position="18"/>
        <end position="376"/>
    </location>
</feature>
<evidence type="ECO:0000313" key="5">
    <source>
        <dbReference type="Proteomes" id="UP001055219"/>
    </source>
</evidence>
<dbReference type="GO" id="GO:0005975">
    <property type="term" value="P:carbohydrate metabolic process"/>
    <property type="evidence" value="ECO:0007669"/>
    <property type="project" value="InterPro"/>
</dbReference>
<dbReference type="PANTHER" id="PTHR38121:SF4">
    <property type="entry name" value="GH16 DOMAIN-CONTAINING PROTEIN-RELATED"/>
    <property type="match status" value="1"/>
</dbReference>
<name>A0A9P9Y6F6_9HYPO</name>
<keyword evidence="5" id="KW-1185">Reference proteome</keyword>
<dbReference type="RefSeq" id="XP_051364794.1">
    <property type="nucleotide sequence ID" value="XM_051503851.1"/>
</dbReference>
<evidence type="ECO:0000256" key="1">
    <source>
        <dbReference type="SAM" id="Phobius"/>
    </source>
</evidence>
<accession>A0A9P9Y6F6</accession>
<reference evidence="4" key="1">
    <citation type="journal article" date="2021" name="J Fungi (Basel)">
        <title>Genomic and Metabolomic Analyses of the Marine Fungus Emericellopsis cladophorae: Insights into Saltwater Adaptability Mechanisms and Its Biosynthetic Potential.</title>
        <authorList>
            <person name="Goncalves M.F.M."/>
            <person name="Hilario S."/>
            <person name="Van de Peer Y."/>
            <person name="Esteves A.C."/>
            <person name="Alves A."/>
        </authorList>
    </citation>
    <scope>NUCLEOTIDE SEQUENCE</scope>
    <source>
        <strain evidence="4">MUM 19.33</strain>
    </source>
</reference>
<feature type="signal peptide" evidence="2">
    <location>
        <begin position="1"/>
        <end position="17"/>
    </location>
</feature>
<dbReference type="GeneID" id="75828331"/>
<dbReference type="Pfam" id="PF00722">
    <property type="entry name" value="Glyco_hydro_16"/>
    <property type="match status" value="1"/>
</dbReference>
<feature type="transmembrane region" description="Helical" evidence="1">
    <location>
        <begin position="354"/>
        <end position="375"/>
    </location>
</feature>
<comment type="caution">
    <text evidence="4">The sequence shown here is derived from an EMBL/GenBank/DDBJ whole genome shotgun (WGS) entry which is preliminary data.</text>
</comment>
<reference evidence="4" key="2">
    <citation type="submission" date="2022-07" db="EMBL/GenBank/DDBJ databases">
        <authorList>
            <person name="Goncalves M.F.M."/>
            <person name="Hilario S."/>
            <person name="Van De Peer Y."/>
            <person name="Esteves A.C."/>
            <person name="Alves A."/>
        </authorList>
    </citation>
    <scope>NUCLEOTIDE SEQUENCE</scope>
    <source>
        <strain evidence="4">MUM 19.33</strain>
    </source>
</reference>
<dbReference type="EMBL" id="JAGIXG020000006">
    <property type="protein sequence ID" value="KAI6783938.1"/>
    <property type="molecule type" value="Genomic_DNA"/>
</dbReference>
<proteinExistence type="predicted"/>
<evidence type="ECO:0000256" key="2">
    <source>
        <dbReference type="SAM" id="SignalP"/>
    </source>
</evidence>
<feature type="domain" description="GH16" evidence="3">
    <location>
        <begin position="54"/>
        <end position="306"/>
    </location>
</feature>
<organism evidence="4 5">
    <name type="scientific">Emericellopsis cladophorae</name>
    <dbReference type="NCBI Taxonomy" id="2686198"/>
    <lineage>
        <taxon>Eukaryota</taxon>
        <taxon>Fungi</taxon>
        <taxon>Dikarya</taxon>
        <taxon>Ascomycota</taxon>
        <taxon>Pezizomycotina</taxon>
        <taxon>Sordariomycetes</taxon>
        <taxon>Hypocreomycetidae</taxon>
        <taxon>Hypocreales</taxon>
        <taxon>Bionectriaceae</taxon>
        <taxon>Emericellopsis</taxon>
    </lineage>
</organism>
<evidence type="ECO:0000259" key="3">
    <source>
        <dbReference type="PROSITE" id="PS51762"/>
    </source>
</evidence>
<dbReference type="SUPFAM" id="SSF49899">
    <property type="entry name" value="Concanavalin A-like lectins/glucanases"/>
    <property type="match status" value="1"/>
</dbReference>
<dbReference type="GO" id="GO:0004553">
    <property type="term" value="F:hydrolase activity, hydrolyzing O-glycosyl compounds"/>
    <property type="evidence" value="ECO:0007669"/>
    <property type="project" value="InterPro"/>
</dbReference>
<keyword evidence="2" id="KW-0732">Signal</keyword>
<dbReference type="PROSITE" id="PS51762">
    <property type="entry name" value="GH16_2"/>
    <property type="match status" value="1"/>
</dbReference>
<dbReference type="OrthoDB" id="4388755at2759"/>
<dbReference type="Gene3D" id="2.60.120.200">
    <property type="match status" value="1"/>
</dbReference>
<keyword evidence="1" id="KW-0472">Membrane</keyword>